<dbReference type="EMBL" id="JAWDJW010000113">
    <property type="protein sequence ID" value="KAK3081614.1"/>
    <property type="molecule type" value="Genomic_DNA"/>
</dbReference>
<comment type="caution">
    <text evidence="1">The sequence shown here is derived from an EMBL/GenBank/DDBJ whole genome shotgun (WGS) entry which is preliminary data.</text>
</comment>
<evidence type="ECO:0000313" key="2">
    <source>
        <dbReference type="Proteomes" id="UP001186974"/>
    </source>
</evidence>
<protein>
    <submittedName>
        <fullName evidence="1">Uncharacterized protein</fullName>
    </submittedName>
</protein>
<organism evidence="1 2">
    <name type="scientific">Coniosporium uncinatum</name>
    <dbReference type="NCBI Taxonomy" id="93489"/>
    <lineage>
        <taxon>Eukaryota</taxon>
        <taxon>Fungi</taxon>
        <taxon>Dikarya</taxon>
        <taxon>Ascomycota</taxon>
        <taxon>Pezizomycotina</taxon>
        <taxon>Dothideomycetes</taxon>
        <taxon>Dothideomycetes incertae sedis</taxon>
        <taxon>Coniosporium</taxon>
    </lineage>
</organism>
<keyword evidence="2" id="KW-1185">Reference proteome</keyword>
<sequence>MAQTQDAALTNKTVVGKGSKGETIYKSTVNIDYPKVDILTLLFDSPRSLAKEDTILHADAANPSSCLTKAQCRTYTRRFAHTLRNRYGIGANGPNRDLVTVISSGLYCLPLTFYGVVAAGGVSSCVSAASTPKELARLILSGKSRVLICNNDTQEVAVAAAREAKLPLDRVLLLEGGDNITLKTASTGSNVLGVQELDWQRITSPQALDDSLVCLIYSSGTTGLPKGVQLSHTNLVSQVTISCDPWRAQLDKRNPGWQVRTLAHLPVAHIAGLQGYLVNPFYMGGTTYWMPRFNWTDFLSYNKLYKITYFFTVPPIWLLIAKSAEVTDHFDDLMTAISGAAPLGRETQLAASKKLGKKYGGIVIAQTWGLSETTGSTTILPYGEQDLTGSVSKLLASTAARIVDDEGRDVEVGKAGEIWVKGPIVFKGYYENDAANKEAFSEDGWFCTGDIGLFDESTGLFYIVDRKKELIKYKGLQVAPAELEALLISHPKILDAAVIGVDIAEGTEAPRAYVVVDPKSGMDEANIKQFVKENVAGHKQLRGGVVFVEAVPKSPSGKILRKDLREAARREGKAKL</sequence>
<gene>
    <name evidence="1" type="ORF">LTS18_004795</name>
</gene>
<accession>A0ACC3DYJ9</accession>
<dbReference type="Proteomes" id="UP001186974">
    <property type="component" value="Unassembled WGS sequence"/>
</dbReference>
<reference evidence="1" key="1">
    <citation type="submission" date="2024-09" db="EMBL/GenBank/DDBJ databases">
        <title>Black Yeasts Isolated from many extreme environments.</title>
        <authorList>
            <person name="Coleine C."/>
            <person name="Stajich J.E."/>
            <person name="Selbmann L."/>
        </authorList>
    </citation>
    <scope>NUCLEOTIDE SEQUENCE</scope>
    <source>
        <strain evidence="1">CCFEE 5737</strain>
    </source>
</reference>
<evidence type="ECO:0000313" key="1">
    <source>
        <dbReference type="EMBL" id="KAK3081614.1"/>
    </source>
</evidence>
<name>A0ACC3DYJ9_9PEZI</name>
<proteinExistence type="predicted"/>